<evidence type="ECO:0000256" key="1">
    <source>
        <dbReference type="SAM" id="MobiDB-lite"/>
    </source>
</evidence>
<dbReference type="OrthoDB" id="415411at2759"/>
<dbReference type="Gene3D" id="3.40.720.10">
    <property type="entry name" value="Alkaline Phosphatase, subunit A"/>
    <property type="match status" value="1"/>
</dbReference>
<keyword evidence="2" id="KW-0812">Transmembrane</keyword>
<dbReference type="AlphaFoldDB" id="A0A371DCS6"/>
<reference evidence="3 4" key="1">
    <citation type="journal article" date="2018" name="Biotechnol. Biofuels">
        <title>Integrative visual omics of the white-rot fungus Polyporus brumalis exposes the biotechnological potential of its oxidative enzymes for delignifying raw plant biomass.</title>
        <authorList>
            <person name="Miyauchi S."/>
            <person name="Rancon A."/>
            <person name="Drula E."/>
            <person name="Hage H."/>
            <person name="Chaduli D."/>
            <person name="Favel A."/>
            <person name="Grisel S."/>
            <person name="Henrissat B."/>
            <person name="Herpoel-Gimbert I."/>
            <person name="Ruiz-Duenas F.J."/>
            <person name="Chevret D."/>
            <person name="Hainaut M."/>
            <person name="Lin J."/>
            <person name="Wang M."/>
            <person name="Pangilinan J."/>
            <person name="Lipzen A."/>
            <person name="Lesage-Meessen L."/>
            <person name="Navarro D."/>
            <person name="Riley R."/>
            <person name="Grigoriev I.V."/>
            <person name="Zhou S."/>
            <person name="Raouche S."/>
            <person name="Rosso M.N."/>
        </authorList>
    </citation>
    <scope>NUCLEOTIDE SEQUENCE [LARGE SCALE GENOMIC DNA]</scope>
    <source>
        <strain evidence="3 4">BRFM 1820</strain>
    </source>
</reference>
<dbReference type="InterPro" id="IPR002591">
    <property type="entry name" value="Phosphodiest/P_Trfase"/>
</dbReference>
<name>A0A371DCS6_9APHY</name>
<dbReference type="GO" id="GO:0017111">
    <property type="term" value="F:ribonucleoside triphosphate phosphatase activity"/>
    <property type="evidence" value="ECO:0007669"/>
    <property type="project" value="TreeGrafter"/>
</dbReference>
<dbReference type="CDD" id="cd16018">
    <property type="entry name" value="Enpp"/>
    <property type="match status" value="1"/>
</dbReference>
<protein>
    <submittedName>
        <fullName evidence="3">Phosphodiest-domain-containing protein</fullName>
    </submittedName>
</protein>
<sequence>MKGEYSRLKGESSPRQSREEERKSLIPPDERSPGDKQYDEEENAEVEPPSRSRRCLVFSVLFFSLLLLTIAIPYRRFFSDAESIDDESEGEGEGGARLSLQTQGLLSNGTHEFKKSAIIVSIDGLRADYLDRGLTPHLLAISKDGLRAKSMKPIFPTLTFPNHWALMTGLYAESHGIVGNNFWDPATGLEFQYNRVESAWIPGWWSGEPMWETAEKNGVRTANLMWPGPPKTSTGASSTYFVPWKDKVPLQEKLDQILAWVDMPLEKRPQFIMAYEPSLDQAGHYAGPKSKLVDKVLKQVDVFARELHDEIEARNLTDIFDIVFVSDHGMTDTSHPELIFVDDILGEGWKHIEHEDGWPAMGFRFDSEENTEKYYKVLLNASALSDGKFDVYTHATMPQRWHFVNNERIAPIYVVPRIGYALTDRIENGSGMNKGASHIHLPFLFLSHGYDHDYKEMHAMFVAHGPFSSVVKAIEADRMKAQAEANYKRKSPIRRFLDPLLARQSELPRPNKGWHSTSEDTYVMETFENVQIYNLMMKLLGIEEHAAPTNGTKGFWDKYF</sequence>
<dbReference type="GO" id="GO:0047429">
    <property type="term" value="F:nucleoside triphosphate diphosphatase activity"/>
    <property type="evidence" value="ECO:0007669"/>
    <property type="project" value="TreeGrafter"/>
</dbReference>
<dbReference type="EMBL" id="KZ857400">
    <property type="protein sequence ID" value="RDX50357.1"/>
    <property type="molecule type" value="Genomic_DNA"/>
</dbReference>
<evidence type="ECO:0000313" key="4">
    <source>
        <dbReference type="Proteomes" id="UP000256964"/>
    </source>
</evidence>
<dbReference type="PANTHER" id="PTHR10151:SF120">
    <property type="entry name" value="BIS(5'-ADENOSYL)-TRIPHOSPHATASE"/>
    <property type="match status" value="1"/>
</dbReference>
<dbReference type="SUPFAM" id="SSF53649">
    <property type="entry name" value="Alkaline phosphatase-like"/>
    <property type="match status" value="1"/>
</dbReference>
<keyword evidence="2" id="KW-1133">Transmembrane helix</keyword>
<feature type="transmembrane region" description="Helical" evidence="2">
    <location>
        <begin position="55"/>
        <end position="74"/>
    </location>
</feature>
<keyword evidence="2" id="KW-0472">Membrane</keyword>
<evidence type="ECO:0000256" key="2">
    <source>
        <dbReference type="SAM" id="Phobius"/>
    </source>
</evidence>
<organism evidence="3 4">
    <name type="scientific">Lentinus brumalis</name>
    <dbReference type="NCBI Taxonomy" id="2498619"/>
    <lineage>
        <taxon>Eukaryota</taxon>
        <taxon>Fungi</taxon>
        <taxon>Dikarya</taxon>
        <taxon>Basidiomycota</taxon>
        <taxon>Agaricomycotina</taxon>
        <taxon>Agaricomycetes</taxon>
        <taxon>Polyporales</taxon>
        <taxon>Polyporaceae</taxon>
        <taxon>Lentinus</taxon>
    </lineage>
</organism>
<evidence type="ECO:0000313" key="3">
    <source>
        <dbReference type="EMBL" id="RDX50357.1"/>
    </source>
</evidence>
<dbReference type="PANTHER" id="PTHR10151">
    <property type="entry name" value="ECTONUCLEOTIDE PYROPHOSPHATASE/PHOSPHODIESTERASE"/>
    <property type="match status" value="1"/>
</dbReference>
<dbReference type="Pfam" id="PF01663">
    <property type="entry name" value="Phosphodiest"/>
    <property type="match status" value="1"/>
</dbReference>
<keyword evidence="4" id="KW-1185">Reference proteome</keyword>
<dbReference type="GO" id="GO:0009141">
    <property type="term" value="P:nucleoside triphosphate metabolic process"/>
    <property type="evidence" value="ECO:0007669"/>
    <property type="project" value="TreeGrafter"/>
</dbReference>
<accession>A0A371DCS6</accession>
<proteinExistence type="predicted"/>
<dbReference type="STRING" id="139420.A0A371DCS6"/>
<dbReference type="InterPro" id="IPR017850">
    <property type="entry name" value="Alkaline_phosphatase_core_sf"/>
</dbReference>
<gene>
    <name evidence="3" type="ORF">OH76DRAFT_1349099</name>
</gene>
<dbReference type="Proteomes" id="UP000256964">
    <property type="component" value="Unassembled WGS sequence"/>
</dbReference>
<feature type="region of interest" description="Disordered" evidence="1">
    <location>
        <begin position="1"/>
        <end position="49"/>
    </location>
</feature>
<feature type="compositionally biased region" description="Basic and acidic residues" evidence="1">
    <location>
        <begin position="1"/>
        <end position="37"/>
    </location>
</feature>